<dbReference type="InterPro" id="IPR021678">
    <property type="entry name" value="DUF3263"/>
</dbReference>
<evidence type="ECO:0008006" key="3">
    <source>
        <dbReference type="Google" id="ProtNLM"/>
    </source>
</evidence>
<gene>
    <name evidence="1" type="ORF">RM52_01265</name>
</gene>
<accession>A0A0B4CUF3</accession>
<dbReference type="AlphaFoldDB" id="A0A0B4CUF3"/>
<reference evidence="1 2" key="1">
    <citation type="submission" date="2014-12" db="EMBL/GenBank/DDBJ databases">
        <title>Genome sequencing of Microbacterium hominis TPW29.</title>
        <authorList>
            <person name="Tan P.W."/>
            <person name="Chan K.-G."/>
        </authorList>
    </citation>
    <scope>NUCLEOTIDE SEQUENCE [LARGE SCALE GENOMIC DNA]</scope>
    <source>
        <strain evidence="1 2">TPW29</strain>
    </source>
</reference>
<protein>
    <recommendedName>
        <fullName evidence="3">DUF3263 domain-containing protein</fullName>
    </recommendedName>
</protein>
<name>A0A0B4CUF3_9MICO</name>
<proteinExistence type="predicted"/>
<dbReference type="RefSeq" id="WP_039411870.1">
    <property type="nucleotide sequence ID" value="NZ_JWSZ01000001.1"/>
</dbReference>
<sequence>MPLSDRDRLLLDFESRWIAHDAVKEEAIRAELDLAPARYYQLLARIIDQPDAAAHDAMLVHRLRRLRDARESEREGRAAVPAVRTGAGR</sequence>
<organism evidence="1 2">
    <name type="scientific">Microbacterium hominis</name>
    <dbReference type="NCBI Taxonomy" id="162426"/>
    <lineage>
        <taxon>Bacteria</taxon>
        <taxon>Bacillati</taxon>
        <taxon>Actinomycetota</taxon>
        <taxon>Actinomycetes</taxon>
        <taxon>Micrococcales</taxon>
        <taxon>Microbacteriaceae</taxon>
        <taxon>Microbacterium</taxon>
    </lineage>
</organism>
<dbReference type="Pfam" id="PF11662">
    <property type="entry name" value="DUF3263"/>
    <property type="match status" value="1"/>
</dbReference>
<evidence type="ECO:0000313" key="1">
    <source>
        <dbReference type="EMBL" id="KIC60067.1"/>
    </source>
</evidence>
<evidence type="ECO:0000313" key="2">
    <source>
        <dbReference type="Proteomes" id="UP000031202"/>
    </source>
</evidence>
<dbReference type="EMBL" id="JWSZ01000001">
    <property type="protein sequence ID" value="KIC60067.1"/>
    <property type="molecule type" value="Genomic_DNA"/>
</dbReference>
<dbReference type="Proteomes" id="UP000031202">
    <property type="component" value="Unassembled WGS sequence"/>
</dbReference>
<comment type="caution">
    <text evidence="1">The sequence shown here is derived from an EMBL/GenBank/DDBJ whole genome shotgun (WGS) entry which is preliminary data.</text>
</comment>